<gene>
    <name evidence="14" type="ORF">Acr_20g0007360</name>
</gene>
<dbReference type="GO" id="GO:0007064">
    <property type="term" value="P:mitotic sister chromatid cohesion"/>
    <property type="evidence" value="ECO:0007669"/>
    <property type="project" value="TreeGrafter"/>
</dbReference>
<dbReference type="GO" id="GO:0061733">
    <property type="term" value="F:protein-lysine-acetyltransferase activity"/>
    <property type="evidence" value="ECO:0007669"/>
    <property type="project" value="TreeGrafter"/>
</dbReference>
<keyword evidence="6" id="KW-0862">Zinc</keyword>
<feature type="compositionally biased region" description="Low complexity" evidence="10">
    <location>
        <begin position="1"/>
        <end position="20"/>
    </location>
</feature>
<dbReference type="Pfam" id="PF13878">
    <property type="entry name" value="zf-C2H2_3"/>
    <property type="match status" value="1"/>
</dbReference>
<dbReference type="EMBL" id="BJWL01000020">
    <property type="protein sequence ID" value="GFZ08928.1"/>
    <property type="molecule type" value="Genomic_DNA"/>
</dbReference>
<evidence type="ECO:0000256" key="5">
    <source>
        <dbReference type="ARBA" id="ARBA00022771"/>
    </source>
</evidence>
<keyword evidence="3" id="KW-0808">Transferase</keyword>
<feature type="domain" description="N-acetyltransferase ESCO acetyl-transferase" evidence="12">
    <location>
        <begin position="255"/>
        <end position="322"/>
    </location>
</feature>
<name>A0A7J0GDZ2_9ERIC</name>
<evidence type="ECO:0000256" key="4">
    <source>
        <dbReference type="ARBA" id="ARBA00022723"/>
    </source>
</evidence>
<dbReference type="Proteomes" id="UP000585474">
    <property type="component" value="Unassembled WGS sequence"/>
</dbReference>
<proteinExistence type="inferred from homology"/>
<dbReference type="PANTHER" id="PTHR45884">
    <property type="entry name" value="N-ACETYLTRANSFERASE ECO"/>
    <property type="match status" value="1"/>
</dbReference>
<sequence>MQAKISSFFKSSSPSCSAPKSPDPPPIFNGLFGDEDTVKKEPEIRITYERRTPKPDSGNDSGWIDEGPKKPDFGDLLSKPVPVLSEIVLNKKRSYAQFHLELGQSDFLLRTCATCGFKYAAGDKGDETVHKTFHKNYTHGIQFKVQDVVNMMEMELGEDWIFHKRCKAYLFIDSQRIAGCLVAEPVKKAYKVLSTSLDERAEDMTIKDARPNSTTLRFGEVIFRREVIRRAPSITNSEALESNLNGAIFCEEEGVPAVCGIRAIWVTPCNRRKRIASHLLDAARKTFVMGVVLERSQLAFSQPTSAGKALASSYTGTASFLLSSENVAPKDNPFYVVTRTFIIVVSHPLFSTHRLCLSPEFAGIGPRRWWGTAAAQLFPVMLFDGEREINNGSVKIHPSRIQDLPIGLSHKIGISPNQITVYLVDLKNLSNRDGIGYRSQNRGIEFDDYSPEYEFPPSLERPCLLRRSLPDLSNPLFSGYLLPRYDQIPPLSFSDLNERLRDLQIQRENYTMMMKSNAIAATNLDLYSFSRTDSSAMAQDYCEECKNAREENFCAVSLLRVLTPSS</sequence>
<dbReference type="OrthoDB" id="428854at2759"/>
<dbReference type="PANTHER" id="PTHR45884:SF2">
    <property type="entry name" value="N-ACETYLTRANSFERASE ECO"/>
    <property type="match status" value="1"/>
</dbReference>
<accession>A0A7J0GDZ2</accession>
<evidence type="ECO:0000256" key="9">
    <source>
        <dbReference type="ARBA" id="ARBA00023315"/>
    </source>
</evidence>
<evidence type="ECO:0000256" key="8">
    <source>
        <dbReference type="ARBA" id="ARBA00023306"/>
    </source>
</evidence>
<feature type="compositionally biased region" description="Basic and acidic residues" evidence="10">
    <location>
        <begin position="36"/>
        <end position="54"/>
    </location>
</feature>
<reference evidence="14 15" key="1">
    <citation type="submission" date="2019-07" db="EMBL/GenBank/DDBJ databases">
        <title>De Novo Assembly of kiwifruit Actinidia rufa.</title>
        <authorList>
            <person name="Sugita-Konishi S."/>
            <person name="Sato K."/>
            <person name="Mori E."/>
            <person name="Abe Y."/>
            <person name="Kisaki G."/>
            <person name="Hamano K."/>
            <person name="Suezawa K."/>
            <person name="Otani M."/>
            <person name="Fukuda T."/>
            <person name="Manabe T."/>
            <person name="Gomi K."/>
            <person name="Tabuchi M."/>
            <person name="Akimitsu K."/>
            <person name="Kataoka I."/>
        </authorList>
    </citation>
    <scope>NUCLEOTIDE SEQUENCE [LARGE SCALE GENOMIC DNA]</scope>
    <source>
        <strain evidence="15">cv. Fuchu</strain>
    </source>
</reference>
<dbReference type="GO" id="GO:0005634">
    <property type="term" value="C:nucleus"/>
    <property type="evidence" value="ECO:0007669"/>
    <property type="project" value="UniProtKB-SubCell"/>
</dbReference>
<comment type="subcellular location">
    <subcellularLocation>
        <location evidence="1">Nucleus</location>
    </subcellularLocation>
</comment>
<evidence type="ECO:0000313" key="15">
    <source>
        <dbReference type="Proteomes" id="UP000585474"/>
    </source>
</evidence>
<evidence type="ECO:0000259" key="13">
    <source>
        <dbReference type="Pfam" id="PF23596"/>
    </source>
</evidence>
<feature type="domain" description="DUF7138" evidence="13">
    <location>
        <begin position="377"/>
        <end position="428"/>
    </location>
</feature>
<evidence type="ECO:0000256" key="1">
    <source>
        <dbReference type="ARBA" id="ARBA00004123"/>
    </source>
</evidence>
<keyword evidence="7" id="KW-0539">Nucleus</keyword>
<dbReference type="InterPro" id="IPR055562">
    <property type="entry name" value="DUF7138"/>
</dbReference>
<keyword evidence="4" id="KW-0479">Metal-binding</keyword>
<feature type="domain" description="N-acetyltransferase ESCO zinc-finger" evidence="11">
    <location>
        <begin position="97"/>
        <end position="136"/>
    </location>
</feature>
<organism evidence="14 15">
    <name type="scientific">Actinidia rufa</name>
    <dbReference type="NCBI Taxonomy" id="165716"/>
    <lineage>
        <taxon>Eukaryota</taxon>
        <taxon>Viridiplantae</taxon>
        <taxon>Streptophyta</taxon>
        <taxon>Embryophyta</taxon>
        <taxon>Tracheophyta</taxon>
        <taxon>Spermatophyta</taxon>
        <taxon>Magnoliopsida</taxon>
        <taxon>eudicotyledons</taxon>
        <taxon>Gunneridae</taxon>
        <taxon>Pentapetalae</taxon>
        <taxon>asterids</taxon>
        <taxon>Ericales</taxon>
        <taxon>Actinidiaceae</taxon>
        <taxon>Actinidia</taxon>
    </lineage>
</organism>
<comment type="caution">
    <text evidence="14">The sequence shown here is derived from an EMBL/GenBank/DDBJ whole genome shotgun (WGS) entry which is preliminary data.</text>
</comment>
<protein>
    <submittedName>
        <fullName evidence="14">Protein CTF7</fullName>
    </submittedName>
</protein>
<evidence type="ECO:0000313" key="14">
    <source>
        <dbReference type="EMBL" id="GFZ08928.1"/>
    </source>
</evidence>
<dbReference type="InterPro" id="IPR028005">
    <property type="entry name" value="AcTrfase_ESCO_Znf_dom"/>
</dbReference>
<keyword evidence="8" id="KW-0131">Cell cycle</keyword>
<evidence type="ECO:0000256" key="10">
    <source>
        <dbReference type="SAM" id="MobiDB-lite"/>
    </source>
</evidence>
<keyword evidence="5" id="KW-0863">Zinc-finger</keyword>
<dbReference type="GO" id="GO:0000785">
    <property type="term" value="C:chromatin"/>
    <property type="evidence" value="ECO:0007669"/>
    <property type="project" value="TreeGrafter"/>
</dbReference>
<dbReference type="Pfam" id="PF23596">
    <property type="entry name" value="DUF7138"/>
    <property type="match status" value="1"/>
</dbReference>
<dbReference type="AlphaFoldDB" id="A0A7J0GDZ2"/>
<dbReference type="GO" id="GO:0008270">
    <property type="term" value="F:zinc ion binding"/>
    <property type="evidence" value="ECO:0007669"/>
    <property type="project" value="UniProtKB-KW"/>
</dbReference>
<evidence type="ECO:0000256" key="7">
    <source>
        <dbReference type="ARBA" id="ARBA00023242"/>
    </source>
</evidence>
<evidence type="ECO:0000256" key="3">
    <source>
        <dbReference type="ARBA" id="ARBA00022679"/>
    </source>
</evidence>
<evidence type="ECO:0000256" key="2">
    <source>
        <dbReference type="ARBA" id="ARBA00005816"/>
    </source>
</evidence>
<comment type="similarity">
    <text evidence="2">Belongs to the acetyltransferase family. ECO subfamily.</text>
</comment>
<dbReference type="Pfam" id="PF13880">
    <property type="entry name" value="Acetyltransf_13"/>
    <property type="match status" value="1"/>
</dbReference>
<evidence type="ECO:0000256" key="6">
    <source>
        <dbReference type="ARBA" id="ARBA00022833"/>
    </source>
</evidence>
<dbReference type="InterPro" id="IPR028009">
    <property type="entry name" value="ESCO_Acetyltransf_dom"/>
</dbReference>
<evidence type="ECO:0000259" key="11">
    <source>
        <dbReference type="Pfam" id="PF13878"/>
    </source>
</evidence>
<feature type="region of interest" description="Disordered" evidence="10">
    <location>
        <begin position="1"/>
        <end position="69"/>
    </location>
</feature>
<keyword evidence="9" id="KW-0012">Acyltransferase</keyword>
<keyword evidence="15" id="KW-1185">Reference proteome</keyword>
<evidence type="ECO:0000259" key="12">
    <source>
        <dbReference type="Pfam" id="PF13880"/>
    </source>
</evidence>